<dbReference type="EMBL" id="CAADRP010001596">
    <property type="protein sequence ID" value="VFU43269.1"/>
    <property type="molecule type" value="Genomic_DNA"/>
</dbReference>
<evidence type="ECO:0000313" key="1">
    <source>
        <dbReference type="EMBL" id="VFU43269.1"/>
    </source>
</evidence>
<protein>
    <submittedName>
        <fullName evidence="1">Uncharacterized protein</fullName>
    </submittedName>
</protein>
<accession>A0A6N2LQ44</accession>
<organism evidence="1">
    <name type="scientific">Salix viminalis</name>
    <name type="common">Common osier</name>
    <name type="synonym">Basket willow</name>
    <dbReference type="NCBI Taxonomy" id="40686"/>
    <lineage>
        <taxon>Eukaryota</taxon>
        <taxon>Viridiplantae</taxon>
        <taxon>Streptophyta</taxon>
        <taxon>Embryophyta</taxon>
        <taxon>Tracheophyta</taxon>
        <taxon>Spermatophyta</taxon>
        <taxon>Magnoliopsida</taxon>
        <taxon>eudicotyledons</taxon>
        <taxon>Gunneridae</taxon>
        <taxon>Pentapetalae</taxon>
        <taxon>rosids</taxon>
        <taxon>fabids</taxon>
        <taxon>Malpighiales</taxon>
        <taxon>Salicaceae</taxon>
        <taxon>Saliceae</taxon>
        <taxon>Salix</taxon>
    </lineage>
</organism>
<proteinExistence type="predicted"/>
<name>A0A6N2LQ44_SALVM</name>
<sequence>MTNVNQDCLEGRRRPCNDLYRMDSLLANKMQERKKQSFGCNCAFKCVDSDPMVEALVNPVSSWVPPVLCIGYWNWGQTDRYVNFQGIPYLVLQTKSPPDRLCNRPKNNLILNLSKNSMVSLKKAVVDLAMLSTFSRGIEGVLKGDVRFFDYPVGPSNCIGLISKLLESPWVLD</sequence>
<reference evidence="1" key="1">
    <citation type="submission" date="2019-03" db="EMBL/GenBank/DDBJ databases">
        <authorList>
            <person name="Mank J."/>
            <person name="Almeida P."/>
        </authorList>
    </citation>
    <scope>NUCLEOTIDE SEQUENCE</scope>
    <source>
        <strain evidence="1">78183</strain>
    </source>
</reference>
<dbReference type="AlphaFoldDB" id="A0A6N2LQ44"/>
<gene>
    <name evidence="1" type="ORF">SVIM_LOCUS263714</name>
</gene>